<evidence type="ECO:0000256" key="6">
    <source>
        <dbReference type="ARBA" id="ARBA00023237"/>
    </source>
</evidence>
<evidence type="ECO:0000259" key="9">
    <source>
        <dbReference type="Pfam" id="PF07715"/>
    </source>
</evidence>
<accession>A0A1T5MMJ6</accession>
<dbReference type="Gene3D" id="2.170.130.10">
    <property type="entry name" value="TonB-dependent receptor, plug domain"/>
    <property type="match status" value="1"/>
</dbReference>
<evidence type="ECO:0000256" key="7">
    <source>
        <dbReference type="PROSITE-ProRule" id="PRU01360"/>
    </source>
</evidence>
<keyword evidence="4 7" id="KW-0812">Transmembrane</keyword>
<keyword evidence="5 7" id="KW-0472">Membrane</keyword>
<evidence type="ECO:0000256" key="5">
    <source>
        <dbReference type="ARBA" id="ARBA00023136"/>
    </source>
</evidence>
<keyword evidence="8" id="KW-0732">Signal</keyword>
<sequence length="797" mass="89868">MIRKLPVFIIALSILMSQHGWAQSRYTLSGYIKDASDGEVLVGATVYIKEAGRGATTNVYGFYSITIPASSYTVEYSFIGYQKVVREFTLDKDIRQNIELQADSEQLQEVVVTAEDDQTSKVQNVEMSTAKLDIKTIQRIPAFLGEVDVIKSLQLLPGVSTVGEGASGFNVRGGSVGQNLVLQDEAPVYNSSHMLGFFSAFNPDAVKDAKLYKGAVPARYGGRLASILDVRMKDGNSKEYETTGGIGTIFSRLSFEGPIVKDKGSFIVSGRRSYIDILARPFVDILKDGGALNFYDLTAKANYTVNDKNRVYLSGYFGRDNFYFDSNQGFNWGNATATVRWNHLFNEKLFSNITGVYSSYKYELQFGDDSRNRFRWNSSISNFIVKPEFSYFISSNNEVNFGAEAIYYFFEPANANGISNGQPTDISLDKKYNLETSLYINNNLKINDTWAVEYGLRFSNFQYFGPGTVYTYNDTIPGERKTVASETKYKRGKSIVNFNNLEPRLSVKAGLSEVSSVKASYNRMVQYLHLISNTTASNPLDVWTPTSNNIKPEIADQFTLGYFRTIGESKNWEASVEGYYRKTQNQIDYIDGADLLINEYLEGDLLSGKGRAYGLEFYLQKKTGRLNGWVSYTLGRTELKVDGINHGEWYAARYDQTHNLKIAAFYEMTKRWSVSADFVFITGTPTTFPTSRYVVQGILIPDNASGSRNNVRLSNYNRLDVSFRLEGKQFNRKGKERKNRDYWVFSVYNVYARKNAFSTYFSQSNDRVSAGQPLQSEATQLSIIGSMVPAISYNFKF</sequence>
<gene>
    <name evidence="10" type="ORF">SAMN05660236_5795</name>
</gene>
<reference evidence="10 11" key="1">
    <citation type="submission" date="2017-02" db="EMBL/GenBank/DDBJ databases">
        <authorList>
            <person name="Peterson S.W."/>
        </authorList>
    </citation>
    <scope>NUCLEOTIDE SEQUENCE [LARGE SCALE GENOMIC DNA]</scope>
    <source>
        <strain evidence="10 11">DSM 25262</strain>
    </source>
</reference>
<dbReference type="STRING" id="688867.SAMN05660236_5795"/>
<dbReference type="Proteomes" id="UP000190961">
    <property type="component" value="Unassembled WGS sequence"/>
</dbReference>
<dbReference type="InterPro" id="IPR037066">
    <property type="entry name" value="Plug_dom_sf"/>
</dbReference>
<feature type="chain" id="PRO_5013137859" evidence="8">
    <location>
        <begin position="23"/>
        <end position="797"/>
    </location>
</feature>
<dbReference type="Gene3D" id="2.40.170.20">
    <property type="entry name" value="TonB-dependent receptor, beta-barrel domain"/>
    <property type="match status" value="1"/>
</dbReference>
<evidence type="ECO:0000313" key="11">
    <source>
        <dbReference type="Proteomes" id="UP000190961"/>
    </source>
</evidence>
<keyword evidence="10" id="KW-0675">Receptor</keyword>
<feature type="signal peptide" evidence="8">
    <location>
        <begin position="1"/>
        <end position="22"/>
    </location>
</feature>
<dbReference type="SUPFAM" id="SSF49464">
    <property type="entry name" value="Carboxypeptidase regulatory domain-like"/>
    <property type="match status" value="1"/>
</dbReference>
<dbReference type="PROSITE" id="PS52016">
    <property type="entry name" value="TONB_DEPENDENT_REC_3"/>
    <property type="match status" value="1"/>
</dbReference>
<evidence type="ECO:0000256" key="2">
    <source>
        <dbReference type="ARBA" id="ARBA00022448"/>
    </source>
</evidence>
<evidence type="ECO:0000313" key="10">
    <source>
        <dbReference type="EMBL" id="SKC89224.1"/>
    </source>
</evidence>
<dbReference type="Pfam" id="PF13715">
    <property type="entry name" value="CarbopepD_reg_2"/>
    <property type="match status" value="1"/>
</dbReference>
<comment type="similarity">
    <text evidence="7">Belongs to the TonB-dependent receptor family.</text>
</comment>
<dbReference type="RefSeq" id="WP_079690294.1">
    <property type="nucleotide sequence ID" value="NZ_FUZU01000005.1"/>
</dbReference>
<evidence type="ECO:0000256" key="1">
    <source>
        <dbReference type="ARBA" id="ARBA00004571"/>
    </source>
</evidence>
<comment type="subcellular location">
    <subcellularLocation>
        <location evidence="1 7">Cell outer membrane</location>
        <topology evidence="1 7">Multi-pass membrane protein</topology>
    </subcellularLocation>
</comment>
<name>A0A1T5MMJ6_9BACT</name>
<dbReference type="InterPro" id="IPR008969">
    <property type="entry name" value="CarboxyPept-like_regulatory"/>
</dbReference>
<dbReference type="SUPFAM" id="SSF56935">
    <property type="entry name" value="Porins"/>
    <property type="match status" value="1"/>
</dbReference>
<dbReference type="Gene3D" id="2.60.40.1120">
    <property type="entry name" value="Carboxypeptidase-like, regulatory domain"/>
    <property type="match status" value="1"/>
</dbReference>
<keyword evidence="11" id="KW-1185">Reference proteome</keyword>
<keyword evidence="3 7" id="KW-1134">Transmembrane beta strand</keyword>
<dbReference type="InterPro" id="IPR039426">
    <property type="entry name" value="TonB-dep_rcpt-like"/>
</dbReference>
<protein>
    <submittedName>
        <fullName evidence="10">TonB-dependent Receptor Plug Domain</fullName>
    </submittedName>
</protein>
<dbReference type="Pfam" id="PF07715">
    <property type="entry name" value="Plug"/>
    <property type="match status" value="1"/>
</dbReference>
<keyword evidence="2 7" id="KW-0813">Transport</keyword>
<dbReference type="GO" id="GO:0009279">
    <property type="term" value="C:cell outer membrane"/>
    <property type="evidence" value="ECO:0007669"/>
    <property type="project" value="UniProtKB-SubCell"/>
</dbReference>
<keyword evidence="6 7" id="KW-0998">Cell outer membrane</keyword>
<proteinExistence type="inferred from homology"/>
<dbReference type="InterPro" id="IPR036942">
    <property type="entry name" value="Beta-barrel_TonB_sf"/>
</dbReference>
<dbReference type="AlphaFoldDB" id="A0A1T5MMJ6"/>
<dbReference type="OrthoDB" id="1111684at2"/>
<evidence type="ECO:0000256" key="4">
    <source>
        <dbReference type="ARBA" id="ARBA00022692"/>
    </source>
</evidence>
<dbReference type="EMBL" id="FUZU01000005">
    <property type="protein sequence ID" value="SKC89224.1"/>
    <property type="molecule type" value="Genomic_DNA"/>
</dbReference>
<organism evidence="10 11">
    <name type="scientific">Ohtaekwangia koreensis</name>
    <dbReference type="NCBI Taxonomy" id="688867"/>
    <lineage>
        <taxon>Bacteria</taxon>
        <taxon>Pseudomonadati</taxon>
        <taxon>Bacteroidota</taxon>
        <taxon>Cytophagia</taxon>
        <taxon>Cytophagales</taxon>
        <taxon>Fulvivirgaceae</taxon>
        <taxon>Ohtaekwangia</taxon>
    </lineage>
</organism>
<evidence type="ECO:0000256" key="3">
    <source>
        <dbReference type="ARBA" id="ARBA00022452"/>
    </source>
</evidence>
<feature type="domain" description="TonB-dependent receptor plug" evidence="9">
    <location>
        <begin position="134"/>
        <end position="223"/>
    </location>
</feature>
<evidence type="ECO:0000256" key="8">
    <source>
        <dbReference type="SAM" id="SignalP"/>
    </source>
</evidence>
<dbReference type="InterPro" id="IPR012910">
    <property type="entry name" value="Plug_dom"/>
</dbReference>